<dbReference type="InterPro" id="IPR019410">
    <property type="entry name" value="Methyltransf_16"/>
</dbReference>
<dbReference type="STRING" id="1684307.A0A316U8W3"/>
<dbReference type="Proteomes" id="UP000245942">
    <property type="component" value="Unassembled WGS sequence"/>
</dbReference>
<dbReference type="Pfam" id="PF10294">
    <property type="entry name" value="Methyltransf_16"/>
    <property type="match status" value="1"/>
</dbReference>
<feature type="binding site" evidence="1">
    <location>
        <position position="151"/>
    </location>
    <ligand>
        <name>S-adenosyl-L-methionine</name>
        <dbReference type="ChEBI" id="CHEBI:59789"/>
    </ligand>
</feature>
<dbReference type="InterPro" id="IPR029063">
    <property type="entry name" value="SAM-dependent_MTases_sf"/>
</dbReference>
<feature type="binding site" evidence="1">
    <location>
        <position position="179"/>
    </location>
    <ligand>
        <name>S-adenosyl-L-methionine</name>
        <dbReference type="ChEBI" id="CHEBI:59789"/>
    </ligand>
</feature>
<comment type="function">
    <text evidence="1">S-adenosyl-L-methionine-dependent protein-lysine N-methyltransferase that methylates elongation factor 1-alpha.</text>
</comment>
<keyword evidence="1" id="KW-0808">Transferase</keyword>
<keyword evidence="1" id="KW-0963">Cytoplasm</keyword>
<comment type="similarity">
    <text evidence="1">Belongs to the class I-like SAM-binding methyltransferase superfamily. METTL21 family. EFM6 subfamily.</text>
</comment>
<evidence type="ECO:0000313" key="2">
    <source>
        <dbReference type="EMBL" id="PWN21656.1"/>
    </source>
</evidence>
<dbReference type="AlphaFoldDB" id="A0A316U8W3"/>
<dbReference type="HAMAP" id="MF_03198">
    <property type="entry name" value="Methyltr_EFM6"/>
    <property type="match status" value="1"/>
</dbReference>
<organism evidence="2 3">
    <name type="scientific">Pseudomicrostroma glucosiphilum</name>
    <dbReference type="NCBI Taxonomy" id="1684307"/>
    <lineage>
        <taxon>Eukaryota</taxon>
        <taxon>Fungi</taxon>
        <taxon>Dikarya</taxon>
        <taxon>Basidiomycota</taxon>
        <taxon>Ustilaginomycotina</taxon>
        <taxon>Exobasidiomycetes</taxon>
        <taxon>Microstromatales</taxon>
        <taxon>Microstromatales incertae sedis</taxon>
        <taxon>Pseudomicrostroma</taxon>
    </lineage>
</organism>
<dbReference type="EMBL" id="KZ819325">
    <property type="protein sequence ID" value="PWN21656.1"/>
    <property type="molecule type" value="Genomic_DNA"/>
</dbReference>
<feature type="binding site" evidence="1">
    <location>
        <position position="98"/>
    </location>
    <ligand>
        <name>S-adenosyl-L-methionine</name>
        <dbReference type="ChEBI" id="CHEBI:59789"/>
    </ligand>
</feature>
<dbReference type="EC" id="2.1.1.-" evidence="1"/>
<comment type="subcellular location">
    <subcellularLocation>
        <location evidence="1">Cytoplasm</location>
    </subcellularLocation>
</comment>
<protein>
    <recommendedName>
        <fullName evidence="1">Protein-lysine N-methyltransferase EFM6</fullName>
        <ecNumber evidence="1">2.1.1.-</ecNumber>
    </recommendedName>
    <alternativeName>
        <fullName evidence="1">Elongation factor methyltransferase 6</fullName>
    </alternativeName>
</protein>
<dbReference type="Gene3D" id="3.40.50.150">
    <property type="entry name" value="Vaccinia Virus protein VP39"/>
    <property type="match status" value="1"/>
</dbReference>
<keyword evidence="1" id="KW-0489">Methyltransferase</keyword>
<dbReference type="PANTHER" id="PTHR14614">
    <property type="entry name" value="HEPATOCELLULAR CARCINOMA-ASSOCIATED ANTIGEN"/>
    <property type="match status" value="1"/>
</dbReference>
<reference evidence="2 3" key="1">
    <citation type="journal article" date="2018" name="Mol. Biol. Evol.">
        <title>Broad Genomic Sampling Reveals a Smut Pathogenic Ancestry of the Fungal Clade Ustilaginomycotina.</title>
        <authorList>
            <person name="Kijpornyongpan T."/>
            <person name="Mondo S.J."/>
            <person name="Barry K."/>
            <person name="Sandor L."/>
            <person name="Lee J."/>
            <person name="Lipzen A."/>
            <person name="Pangilinan J."/>
            <person name="LaButti K."/>
            <person name="Hainaut M."/>
            <person name="Henrissat B."/>
            <person name="Grigoriev I.V."/>
            <person name="Spatafora J.W."/>
            <person name="Aime M.C."/>
        </authorList>
    </citation>
    <scope>NUCLEOTIDE SEQUENCE [LARGE SCALE GENOMIC DNA]</scope>
    <source>
        <strain evidence="2 3">MCA 4718</strain>
    </source>
</reference>
<dbReference type="OrthoDB" id="407325at2759"/>
<keyword evidence="1" id="KW-0949">S-adenosyl-L-methionine</keyword>
<dbReference type="GO" id="GO:0005737">
    <property type="term" value="C:cytoplasm"/>
    <property type="evidence" value="ECO:0007669"/>
    <property type="project" value="UniProtKB-SubCell"/>
</dbReference>
<feature type="binding site" evidence="1">
    <location>
        <begin position="128"/>
        <end position="130"/>
    </location>
    <ligand>
        <name>S-adenosyl-L-methionine</name>
        <dbReference type="ChEBI" id="CHEBI:59789"/>
    </ligand>
</feature>
<name>A0A316U8W3_9BASI</name>
<feature type="binding site" evidence="1">
    <location>
        <position position="197"/>
    </location>
    <ligand>
        <name>S-adenosyl-L-methionine</name>
        <dbReference type="ChEBI" id="CHEBI:59789"/>
    </ligand>
</feature>
<proteinExistence type="inferred from homology"/>
<sequence length="275" mass="30883">MATTSRQQDPPTPPLNPLTHLLNQDVGDFDDEPSSDGQLFPGQRHSIIDEKMVIRYYGDPTKTPHLLDGDAPETGTSSPHIDVTLLCDVTNGCGGKIWPAAEVLGAYLTGRREDLAIRWKGKKVIELGSGTGLVGFVLAKMGIGAETWITDQDAMMELMQKNLELNPGMDPCFVEELNWGEPLPSSVPQKPDVLLLADCVYLEVAFQPLVDTMIDLSTTETEILFCYQKRRKADKRFFTILKKHFHFDDVKDDDPVRTEQYNRQGTRLYRMKLKG</sequence>
<keyword evidence="3" id="KW-1185">Reference proteome</keyword>
<dbReference type="InterPro" id="IPR033684">
    <property type="entry name" value="EFM6"/>
</dbReference>
<evidence type="ECO:0000313" key="3">
    <source>
        <dbReference type="Proteomes" id="UP000245942"/>
    </source>
</evidence>
<dbReference type="GO" id="GO:0016279">
    <property type="term" value="F:protein-lysine N-methyltransferase activity"/>
    <property type="evidence" value="ECO:0007669"/>
    <property type="project" value="UniProtKB-UniRule"/>
</dbReference>
<dbReference type="CDD" id="cd02440">
    <property type="entry name" value="AdoMet_MTases"/>
    <property type="match status" value="1"/>
</dbReference>
<dbReference type="GO" id="GO:0032259">
    <property type="term" value="P:methylation"/>
    <property type="evidence" value="ECO:0007669"/>
    <property type="project" value="UniProtKB-KW"/>
</dbReference>
<dbReference type="SUPFAM" id="SSF53335">
    <property type="entry name" value="S-adenosyl-L-methionine-dependent methyltransferases"/>
    <property type="match status" value="1"/>
</dbReference>
<gene>
    <name evidence="1" type="primary">EFM6</name>
    <name evidence="2" type="ORF">BCV69DRAFT_282375</name>
</gene>
<evidence type="ECO:0000256" key="1">
    <source>
        <dbReference type="HAMAP-Rule" id="MF_03198"/>
    </source>
</evidence>
<accession>A0A316U8W3</accession>
<dbReference type="PANTHER" id="PTHR14614:SF132">
    <property type="entry name" value="PROTEIN-LYSINE METHYLTRANSFERASE C42C1.13"/>
    <property type="match status" value="1"/>
</dbReference>